<name>M3GZ74_9LEPT</name>
<protein>
    <submittedName>
        <fullName evidence="1">Terminase-like family protein</fullName>
    </submittedName>
</protein>
<reference evidence="1 2" key="1">
    <citation type="submission" date="2013-01" db="EMBL/GenBank/DDBJ databases">
        <authorList>
            <person name="Harkins D.M."/>
            <person name="Durkin A.S."/>
            <person name="Brinkac L.M."/>
            <person name="Haft D.H."/>
            <person name="Selengut J.D."/>
            <person name="Sanka R."/>
            <person name="DePew J."/>
            <person name="Purushe J."/>
            <person name="Tulsiani S.M."/>
            <person name="Graham G.C."/>
            <person name="Burns M.-A."/>
            <person name="Dohnt M.F."/>
            <person name="Smythe L.D."/>
            <person name="McKay D.B."/>
            <person name="Craig S.B."/>
            <person name="Vinetz J.M."/>
            <person name="Sutton G.G."/>
            <person name="Nierman W.C."/>
            <person name="Fouts D.E."/>
        </authorList>
    </citation>
    <scope>NUCLEOTIDE SEQUENCE [LARGE SCALE GENOMIC DNA]</scope>
    <source>
        <strain evidence="1 2">LT2116</strain>
    </source>
</reference>
<accession>M3GZ74</accession>
<evidence type="ECO:0000313" key="2">
    <source>
        <dbReference type="Proteomes" id="UP000011770"/>
    </source>
</evidence>
<organism evidence="1 2">
    <name type="scientific">Leptospira weilii serovar Topaz str. LT2116</name>
    <dbReference type="NCBI Taxonomy" id="1088540"/>
    <lineage>
        <taxon>Bacteria</taxon>
        <taxon>Pseudomonadati</taxon>
        <taxon>Spirochaetota</taxon>
        <taxon>Spirochaetia</taxon>
        <taxon>Leptospirales</taxon>
        <taxon>Leptospiraceae</taxon>
        <taxon>Leptospira</taxon>
    </lineage>
</organism>
<sequence length="486" mass="55370">MRKSKTEPEFSRSNILGAILEEQTKNFGEIDKDSRIYGKLNGKNDLYSFGKYIDPEFSDPTHIRRIGEELIKVERGEQKRLIINAPPRHGKTLFSSKIFPTWFLGRNPRREIISTAYGADLVTEITGRQRDICESREYSDIFPKLKVRGDSRARERWKTTVGGVVLGSGTGGAITGYGAHLLNIDDPIKNFEEALSPAYQERAWNWYRTVARTRVYKDGAIVITMTRWAEFDLVGKVLAQDGRVEDGGLWTVLKLPAINEFGEALWPEKFPIEELNEIRKTLGEKLFSALYQQEPIDIQEKLFENPTIEEPPLGLTYYAFLDPAFTTGVTSDFSALSILGIDNKILDRSKAELWVKYGEIWKRSIDVVYDLVEKACIENNVSVLYVECNNGGDAIYEALKKRKTLKVEKAYASGNKNLRIVDQIRGNWGRLRFSRFLSPEYFNQILKYNDQAAHDDAPDSLASMIKKIASKAGSLRDRYSWFGGIN</sequence>
<dbReference type="EMBL" id="AHOR02000026">
    <property type="protein sequence ID" value="EMF82186.1"/>
    <property type="molecule type" value="Genomic_DNA"/>
</dbReference>
<dbReference type="Proteomes" id="UP000011770">
    <property type="component" value="Unassembled WGS sequence"/>
</dbReference>
<proteinExistence type="predicted"/>
<evidence type="ECO:0000313" key="1">
    <source>
        <dbReference type="EMBL" id="EMF82186.1"/>
    </source>
</evidence>
<dbReference type="Gene3D" id="3.30.420.240">
    <property type="match status" value="1"/>
</dbReference>
<gene>
    <name evidence="1" type="ORF">LEP1GSC188_3395</name>
</gene>
<dbReference type="AlphaFoldDB" id="M3GZ74"/>
<comment type="caution">
    <text evidence="1">The sequence shown here is derived from an EMBL/GenBank/DDBJ whole genome shotgun (WGS) entry which is preliminary data.</text>
</comment>